<dbReference type="InterPro" id="IPR042128">
    <property type="entry name" value="NuoE_dom"/>
</dbReference>
<dbReference type="InterPro" id="IPR036249">
    <property type="entry name" value="Thioredoxin-like_sf"/>
</dbReference>
<evidence type="ECO:0000256" key="2">
    <source>
        <dbReference type="ARBA" id="ARBA00022714"/>
    </source>
</evidence>
<dbReference type="CDD" id="cd03064">
    <property type="entry name" value="TRX_Fd_NuoE"/>
    <property type="match status" value="1"/>
</dbReference>
<feature type="non-terminal residue" evidence="9">
    <location>
        <position position="1"/>
    </location>
</feature>
<dbReference type="RefSeq" id="XP_013792805.1">
    <property type="nucleotide sequence ID" value="XM_013937351.2"/>
</dbReference>
<comment type="similarity">
    <text evidence="1">Belongs to the complex I 24 kDa subunit family.</text>
</comment>
<dbReference type="GeneID" id="106476718"/>
<evidence type="ECO:0000256" key="1">
    <source>
        <dbReference type="ARBA" id="ARBA00010643"/>
    </source>
</evidence>
<gene>
    <name evidence="9" type="primary">LOC106476718</name>
</gene>
<dbReference type="NCBIfam" id="TIGR01958">
    <property type="entry name" value="nuoE_fam"/>
    <property type="match status" value="1"/>
</dbReference>
<dbReference type="PANTHER" id="PTHR10371">
    <property type="entry name" value="NADH DEHYDROGENASE UBIQUINONE FLAVOPROTEIN 2, MITOCHONDRIAL"/>
    <property type="match status" value="1"/>
</dbReference>
<dbReference type="PANTHER" id="PTHR10371:SF3">
    <property type="entry name" value="NADH DEHYDROGENASE [UBIQUINONE] FLAVOPROTEIN 2, MITOCHONDRIAL"/>
    <property type="match status" value="1"/>
</dbReference>
<dbReference type="PROSITE" id="PS01099">
    <property type="entry name" value="COMPLEX1_24K"/>
    <property type="match status" value="1"/>
</dbReference>
<dbReference type="NCBIfam" id="NF005722">
    <property type="entry name" value="PRK07539.1-2"/>
    <property type="match status" value="1"/>
</dbReference>
<dbReference type="Proteomes" id="UP000694941">
    <property type="component" value="Unplaced"/>
</dbReference>
<dbReference type="NCBIfam" id="NF005725">
    <property type="entry name" value="PRK07539.1-5"/>
    <property type="match status" value="1"/>
</dbReference>
<protein>
    <submittedName>
        <fullName evidence="9">NADH dehydrogenase [ubiquinone] flavoprotein 2, mitochondrial-like</fullName>
    </submittedName>
</protein>
<evidence type="ECO:0000256" key="5">
    <source>
        <dbReference type="ARBA" id="ARBA00023014"/>
    </source>
</evidence>
<reference evidence="9" key="1">
    <citation type="submission" date="2025-08" db="UniProtKB">
        <authorList>
            <consortium name="RefSeq"/>
        </authorList>
    </citation>
    <scope>IDENTIFICATION</scope>
    <source>
        <tissue evidence="9">Muscle</tissue>
    </source>
</reference>
<name>A0ABM1C1Y7_LIMPO</name>
<feature type="region of interest" description="Disordered" evidence="7">
    <location>
        <begin position="249"/>
        <end position="289"/>
    </location>
</feature>
<evidence type="ECO:0000256" key="7">
    <source>
        <dbReference type="SAM" id="MobiDB-lite"/>
    </source>
</evidence>
<keyword evidence="3" id="KW-0479">Metal-binding</keyword>
<evidence type="ECO:0000313" key="9">
    <source>
        <dbReference type="RefSeq" id="XP_013792805.1"/>
    </source>
</evidence>
<evidence type="ECO:0000256" key="3">
    <source>
        <dbReference type="ARBA" id="ARBA00022723"/>
    </source>
</evidence>
<dbReference type="InterPro" id="IPR002023">
    <property type="entry name" value="NuoE-like"/>
</dbReference>
<dbReference type="InterPro" id="IPR041921">
    <property type="entry name" value="NuoE_N"/>
</dbReference>
<evidence type="ECO:0000256" key="4">
    <source>
        <dbReference type="ARBA" id="ARBA00023004"/>
    </source>
</evidence>
<comment type="cofactor">
    <cofactor evidence="6">
        <name>[2Fe-2S] cluster</name>
        <dbReference type="ChEBI" id="CHEBI:190135"/>
    </cofactor>
</comment>
<accession>A0ABM1C1Y7</accession>
<evidence type="ECO:0000256" key="6">
    <source>
        <dbReference type="ARBA" id="ARBA00034078"/>
    </source>
</evidence>
<sequence length="289" mass="32298">IDNWSKEVFISLQILVKPSVDYCIQFWSPDQSDTDLLERVQRNATRLIPVGNVFCTRSGLQTFRAFHRCAPCLSGDALFVHRDTEKNNPTTVFDFTPENLKRVQAILSIYPEGHKSAAVIPMLDLAQRQHGWLPISAMHKVADMLDMPRMRVYEVATFYTMFNRSPVGKYHVQVCTTTPCMLRGAEELLDCVKQKLGIKEGETTKDGLFTLSVVECLGACVNAPMMQINDNYYEDLTLKDAEEILSDLKAGKKPKAGPRNGRFASEPLGGLTSLTEPPKGPGFGVRPDL</sequence>
<dbReference type="SUPFAM" id="SSF52833">
    <property type="entry name" value="Thioredoxin-like"/>
    <property type="match status" value="1"/>
</dbReference>
<evidence type="ECO:0000313" key="8">
    <source>
        <dbReference type="Proteomes" id="UP000694941"/>
    </source>
</evidence>
<dbReference type="Pfam" id="PF01257">
    <property type="entry name" value="2Fe-2S_thioredx"/>
    <property type="match status" value="1"/>
</dbReference>
<dbReference type="Gene3D" id="3.40.30.10">
    <property type="entry name" value="Glutaredoxin"/>
    <property type="match status" value="1"/>
</dbReference>
<keyword evidence="4" id="KW-0408">Iron</keyword>
<keyword evidence="8" id="KW-1185">Reference proteome</keyword>
<proteinExistence type="inferred from homology"/>
<dbReference type="Gene3D" id="1.10.10.1590">
    <property type="entry name" value="NADH-quinone oxidoreductase subunit E"/>
    <property type="match status" value="1"/>
</dbReference>
<keyword evidence="5" id="KW-0411">Iron-sulfur</keyword>
<organism evidence="8 9">
    <name type="scientific">Limulus polyphemus</name>
    <name type="common">Atlantic horseshoe crab</name>
    <dbReference type="NCBI Taxonomy" id="6850"/>
    <lineage>
        <taxon>Eukaryota</taxon>
        <taxon>Metazoa</taxon>
        <taxon>Ecdysozoa</taxon>
        <taxon>Arthropoda</taxon>
        <taxon>Chelicerata</taxon>
        <taxon>Merostomata</taxon>
        <taxon>Xiphosura</taxon>
        <taxon>Limulidae</taxon>
        <taxon>Limulus</taxon>
    </lineage>
</organism>
<keyword evidence="2" id="KW-0001">2Fe-2S</keyword>